<keyword evidence="5" id="KW-0479">Metal-binding</keyword>
<evidence type="ECO:0000256" key="11">
    <source>
        <dbReference type="ARBA" id="ARBA00023136"/>
    </source>
</evidence>
<evidence type="ECO:0000256" key="3">
    <source>
        <dbReference type="ARBA" id="ARBA00022485"/>
    </source>
</evidence>
<dbReference type="RefSeq" id="WP_354546964.1">
    <property type="nucleotide sequence ID" value="NZ_JBEPSD010000001.1"/>
</dbReference>
<evidence type="ECO:0000256" key="10">
    <source>
        <dbReference type="ARBA" id="ARBA00023014"/>
    </source>
</evidence>
<evidence type="ECO:0000256" key="2">
    <source>
        <dbReference type="ARBA" id="ARBA00022475"/>
    </source>
</evidence>
<feature type="domain" description="4Fe-4S" evidence="13">
    <location>
        <begin position="4"/>
        <end position="63"/>
    </location>
</feature>
<keyword evidence="6" id="KW-0677">Repeat</keyword>
<evidence type="ECO:0000256" key="7">
    <source>
        <dbReference type="ARBA" id="ARBA00022967"/>
    </source>
</evidence>
<evidence type="ECO:0000256" key="6">
    <source>
        <dbReference type="ARBA" id="ARBA00022737"/>
    </source>
</evidence>
<dbReference type="InterPro" id="IPR017896">
    <property type="entry name" value="4Fe4S_Fe-S-bd"/>
</dbReference>
<organism evidence="14 15">
    <name type="scientific">Rhodanobacter soli</name>
    <dbReference type="NCBI Taxonomy" id="590609"/>
    <lineage>
        <taxon>Bacteria</taxon>
        <taxon>Pseudomonadati</taxon>
        <taxon>Pseudomonadota</taxon>
        <taxon>Gammaproteobacteria</taxon>
        <taxon>Lysobacterales</taxon>
        <taxon>Rhodanobacteraceae</taxon>
        <taxon>Rhodanobacter</taxon>
    </lineage>
</organism>
<feature type="domain" description="4Fe-4S ferredoxin-type" evidence="12">
    <location>
        <begin position="109"/>
        <end position="138"/>
    </location>
</feature>
<evidence type="ECO:0000259" key="12">
    <source>
        <dbReference type="PROSITE" id="PS51379"/>
    </source>
</evidence>
<evidence type="ECO:0000256" key="9">
    <source>
        <dbReference type="ARBA" id="ARBA00023004"/>
    </source>
</evidence>
<sequence>MSDPVTVLADRIDAVLPQTQCEQCGYHGCRPYAEAIARGDAEINQCPPGGAAGIEKLAALLQRPVLPLDPDHGVEKPRMLARIVEADCIGCTKCIQACPVDAIVGASKLMHTVLADDCTGCELCVPACPVDCIVLEPMPPAQIDAAHADAARAHFQRREARLQRQRDEREAELAERKAAVDAAAGPINPVLAALARAKAKQQEPKP</sequence>
<dbReference type="NCBIfam" id="TIGR01944">
    <property type="entry name" value="rnfB"/>
    <property type="match status" value="1"/>
</dbReference>
<dbReference type="InterPro" id="IPR017900">
    <property type="entry name" value="4Fe4S_Fe_S_CS"/>
</dbReference>
<dbReference type="Proteomes" id="UP001549251">
    <property type="component" value="Unassembled WGS sequence"/>
</dbReference>
<keyword evidence="2" id="KW-1003">Cell membrane</keyword>
<keyword evidence="10" id="KW-0411">Iron-sulfur</keyword>
<keyword evidence="8" id="KW-0249">Electron transport</keyword>
<evidence type="ECO:0000313" key="15">
    <source>
        <dbReference type="Proteomes" id="UP001549251"/>
    </source>
</evidence>
<evidence type="ECO:0000256" key="5">
    <source>
        <dbReference type="ARBA" id="ARBA00022723"/>
    </source>
</evidence>
<evidence type="ECO:0000256" key="4">
    <source>
        <dbReference type="ARBA" id="ARBA00022519"/>
    </source>
</evidence>
<keyword evidence="15" id="KW-1185">Reference proteome</keyword>
<accession>A0ABV2PSY8</accession>
<dbReference type="Gene3D" id="3.30.70.20">
    <property type="match status" value="2"/>
</dbReference>
<keyword evidence="3" id="KW-0004">4Fe-4S</keyword>
<evidence type="ECO:0000256" key="8">
    <source>
        <dbReference type="ARBA" id="ARBA00022982"/>
    </source>
</evidence>
<keyword evidence="9" id="KW-0408">Iron</keyword>
<protein>
    <submittedName>
        <fullName evidence="14">Electron transport complex protein RnfB</fullName>
    </submittedName>
</protein>
<dbReference type="InterPro" id="IPR010207">
    <property type="entry name" value="Elect_transpt_cplx_RnfB/RsxB"/>
</dbReference>
<evidence type="ECO:0000313" key="14">
    <source>
        <dbReference type="EMBL" id="MET4568122.1"/>
    </source>
</evidence>
<keyword evidence="1" id="KW-0813">Transport</keyword>
<reference evidence="14 15" key="1">
    <citation type="submission" date="2024-06" db="EMBL/GenBank/DDBJ databases">
        <title>Sorghum-associated microbial communities from plants grown in Nebraska, USA.</title>
        <authorList>
            <person name="Schachtman D."/>
        </authorList>
    </citation>
    <scope>NUCLEOTIDE SEQUENCE [LARGE SCALE GENOMIC DNA]</scope>
    <source>
        <strain evidence="14 15">1757</strain>
    </source>
</reference>
<dbReference type="Pfam" id="PF04060">
    <property type="entry name" value="FeS"/>
    <property type="match status" value="1"/>
</dbReference>
<dbReference type="PROSITE" id="PS00198">
    <property type="entry name" value="4FE4S_FER_1"/>
    <property type="match status" value="1"/>
</dbReference>
<evidence type="ECO:0000256" key="1">
    <source>
        <dbReference type="ARBA" id="ARBA00022448"/>
    </source>
</evidence>
<dbReference type="PROSITE" id="PS51656">
    <property type="entry name" value="4FE4S"/>
    <property type="match status" value="1"/>
</dbReference>
<dbReference type="PANTHER" id="PTHR42859:SF3">
    <property type="entry name" value="ION-TRANSLOCATING OXIDOREDUCTASE COMPLEX SUBUNIT B"/>
    <property type="match status" value="1"/>
</dbReference>
<dbReference type="Pfam" id="PF14697">
    <property type="entry name" value="Fer4_21"/>
    <property type="match status" value="1"/>
</dbReference>
<dbReference type="SUPFAM" id="SSF54862">
    <property type="entry name" value="4Fe-4S ferredoxins"/>
    <property type="match status" value="1"/>
</dbReference>
<proteinExistence type="predicted"/>
<dbReference type="EMBL" id="JBEPSD010000001">
    <property type="protein sequence ID" value="MET4568122.1"/>
    <property type="molecule type" value="Genomic_DNA"/>
</dbReference>
<dbReference type="PROSITE" id="PS51379">
    <property type="entry name" value="4FE4S_FER_2"/>
    <property type="match status" value="2"/>
</dbReference>
<comment type="caution">
    <text evidence="14">The sequence shown here is derived from an EMBL/GenBank/DDBJ whole genome shotgun (WGS) entry which is preliminary data.</text>
</comment>
<keyword evidence="4" id="KW-0997">Cell inner membrane</keyword>
<name>A0ABV2PSY8_9GAMM</name>
<feature type="domain" description="4Fe-4S ferredoxin-type" evidence="12">
    <location>
        <begin position="79"/>
        <end position="108"/>
    </location>
</feature>
<dbReference type="PANTHER" id="PTHR42859">
    <property type="entry name" value="OXIDOREDUCTASE"/>
    <property type="match status" value="1"/>
</dbReference>
<gene>
    <name evidence="14" type="ORF">ABIE04_000449</name>
</gene>
<dbReference type="InterPro" id="IPR050294">
    <property type="entry name" value="RnfB_subfamily"/>
</dbReference>
<keyword evidence="11" id="KW-0472">Membrane</keyword>
<keyword evidence="7" id="KW-1278">Translocase</keyword>
<dbReference type="InterPro" id="IPR007202">
    <property type="entry name" value="4Fe-4S_dom"/>
</dbReference>
<dbReference type="Gene3D" id="1.10.15.40">
    <property type="entry name" value="Electron transport complex subunit B, putative Fe-S cluster"/>
    <property type="match status" value="1"/>
</dbReference>
<evidence type="ECO:0000259" key="13">
    <source>
        <dbReference type="PROSITE" id="PS51656"/>
    </source>
</evidence>